<feature type="region of interest" description="Disordered" evidence="1">
    <location>
        <begin position="1"/>
        <end position="137"/>
    </location>
</feature>
<keyword evidence="3" id="KW-1185">Reference proteome</keyword>
<organism evidence="2 3">
    <name type="scientific">Porites lobata</name>
    <dbReference type="NCBI Taxonomy" id="104759"/>
    <lineage>
        <taxon>Eukaryota</taxon>
        <taxon>Metazoa</taxon>
        <taxon>Cnidaria</taxon>
        <taxon>Anthozoa</taxon>
        <taxon>Hexacorallia</taxon>
        <taxon>Scleractinia</taxon>
        <taxon>Fungiina</taxon>
        <taxon>Poritidae</taxon>
        <taxon>Porites</taxon>
    </lineage>
</organism>
<feature type="non-terminal residue" evidence="2">
    <location>
        <position position="1"/>
    </location>
</feature>
<feature type="compositionally biased region" description="Acidic residues" evidence="1">
    <location>
        <begin position="107"/>
        <end position="123"/>
    </location>
</feature>
<reference evidence="2 3" key="1">
    <citation type="submission" date="2022-05" db="EMBL/GenBank/DDBJ databases">
        <authorList>
            <consortium name="Genoscope - CEA"/>
            <person name="William W."/>
        </authorList>
    </citation>
    <scope>NUCLEOTIDE SEQUENCE [LARGE SCALE GENOMIC DNA]</scope>
</reference>
<dbReference type="EMBL" id="CALNXK010000452">
    <property type="protein sequence ID" value="CAH3185954.1"/>
    <property type="molecule type" value="Genomic_DNA"/>
</dbReference>
<feature type="compositionally biased region" description="Low complexity" evidence="1">
    <location>
        <begin position="94"/>
        <end position="106"/>
    </location>
</feature>
<feature type="compositionally biased region" description="Polar residues" evidence="1">
    <location>
        <begin position="1"/>
        <end position="13"/>
    </location>
</feature>
<gene>
    <name evidence="2" type="ORF">PLOB_00033787</name>
</gene>
<evidence type="ECO:0008006" key="4">
    <source>
        <dbReference type="Google" id="ProtNLM"/>
    </source>
</evidence>
<feature type="compositionally biased region" description="Basic and acidic residues" evidence="1">
    <location>
        <begin position="35"/>
        <end position="50"/>
    </location>
</feature>
<dbReference type="Proteomes" id="UP001159405">
    <property type="component" value="Unassembled WGS sequence"/>
</dbReference>
<evidence type="ECO:0000313" key="3">
    <source>
        <dbReference type="Proteomes" id="UP001159405"/>
    </source>
</evidence>
<sequence length="201" mass="22324">TEGNCSDATSKAHFSNDSCSSDDSENSQEYAIIETPEKRKCPGPANDDRQTCALPATLPEDGLQMDPNDSGDPCFERVCEEEFSDIADDRYESPDSAPGSVSSSECISEEMISEDIGDDSEPDDSPKNERESSIYQESAKEDLLKLLELTLPDGNNTATSSYMFNKRHRDCLLSYSLIEFCPKCHEKVEKELCNNDDCEDK</sequence>
<proteinExistence type="predicted"/>
<name>A0ABN8S4X0_9CNID</name>
<comment type="caution">
    <text evidence="2">The sequence shown here is derived from an EMBL/GenBank/DDBJ whole genome shotgun (WGS) entry which is preliminary data.</text>
</comment>
<accession>A0ABN8S4X0</accession>
<feature type="compositionally biased region" description="Basic and acidic residues" evidence="1">
    <location>
        <begin position="124"/>
        <end position="137"/>
    </location>
</feature>
<protein>
    <recommendedName>
        <fullName evidence="4">Recombination activating protein 1</fullName>
    </recommendedName>
</protein>
<evidence type="ECO:0000256" key="1">
    <source>
        <dbReference type="SAM" id="MobiDB-lite"/>
    </source>
</evidence>
<feature type="non-terminal residue" evidence="2">
    <location>
        <position position="201"/>
    </location>
</feature>
<evidence type="ECO:0000313" key="2">
    <source>
        <dbReference type="EMBL" id="CAH3185954.1"/>
    </source>
</evidence>